<evidence type="ECO:0000256" key="7">
    <source>
        <dbReference type="ARBA" id="ARBA00022801"/>
    </source>
</evidence>
<evidence type="ECO:0000256" key="4">
    <source>
        <dbReference type="ARBA" id="ARBA00022512"/>
    </source>
</evidence>
<evidence type="ECO:0000256" key="11">
    <source>
        <dbReference type="PROSITE-ProRule" id="PRU10040"/>
    </source>
</evidence>
<dbReference type="AlphaFoldDB" id="A0AAV0CKI8"/>
<keyword evidence="9" id="KW-0961">Cell wall biogenesis/degradation</keyword>
<dbReference type="PANTHER" id="PTHR31707">
    <property type="entry name" value="PECTINESTERASE"/>
    <property type="match status" value="1"/>
</dbReference>
<reference evidence="14" key="1">
    <citation type="submission" date="2022-07" db="EMBL/GenBank/DDBJ databases">
        <authorList>
            <person name="Macas J."/>
            <person name="Novak P."/>
            <person name="Neumann P."/>
        </authorList>
    </citation>
    <scope>NUCLEOTIDE SEQUENCE</scope>
</reference>
<dbReference type="InterPro" id="IPR033131">
    <property type="entry name" value="Pectinesterase_Asp_AS"/>
</dbReference>
<keyword evidence="5" id="KW-0964">Secreted</keyword>
<evidence type="ECO:0000256" key="10">
    <source>
        <dbReference type="ARBA" id="ARBA00047928"/>
    </source>
</evidence>
<evidence type="ECO:0000256" key="3">
    <source>
        <dbReference type="ARBA" id="ARBA00013229"/>
    </source>
</evidence>
<evidence type="ECO:0000256" key="6">
    <source>
        <dbReference type="ARBA" id="ARBA00022729"/>
    </source>
</evidence>
<evidence type="ECO:0000313" key="15">
    <source>
        <dbReference type="Proteomes" id="UP001152523"/>
    </source>
</evidence>
<dbReference type="GO" id="GO:0030599">
    <property type="term" value="F:pectinesterase activity"/>
    <property type="evidence" value="ECO:0007669"/>
    <property type="project" value="UniProtKB-UniRule"/>
</dbReference>
<dbReference type="EC" id="3.1.1.11" evidence="3 12"/>
<dbReference type="FunFam" id="2.160.20.10:FF:000001">
    <property type="entry name" value="Pectinesterase"/>
    <property type="match status" value="1"/>
</dbReference>
<feature type="domain" description="Pectinesterase catalytic" evidence="13">
    <location>
        <begin position="52"/>
        <end position="346"/>
    </location>
</feature>
<dbReference type="SUPFAM" id="SSF51126">
    <property type="entry name" value="Pectin lyase-like"/>
    <property type="match status" value="1"/>
</dbReference>
<evidence type="ECO:0000256" key="12">
    <source>
        <dbReference type="RuleBase" id="RU000589"/>
    </source>
</evidence>
<comment type="subcellular location">
    <subcellularLocation>
        <location evidence="1">Secreted</location>
        <location evidence="1">Cell wall</location>
    </subcellularLocation>
</comment>
<accession>A0AAV0CKI8</accession>
<comment type="caution">
    <text evidence="14">The sequence shown here is derived from an EMBL/GenBank/DDBJ whole genome shotgun (WGS) entry which is preliminary data.</text>
</comment>
<evidence type="ECO:0000256" key="5">
    <source>
        <dbReference type="ARBA" id="ARBA00022525"/>
    </source>
</evidence>
<feature type="active site" evidence="11">
    <location>
        <position position="201"/>
    </location>
</feature>
<dbReference type="EMBL" id="CAMAPF010000031">
    <property type="protein sequence ID" value="CAH9077200.1"/>
    <property type="molecule type" value="Genomic_DNA"/>
</dbReference>
<proteinExistence type="predicted"/>
<keyword evidence="4" id="KW-0134">Cell wall</keyword>
<name>A0AAV0CKI8_9ASTE</name>
<keyword evidence="7 12" id="KW-0378">Hydrolase</keyword>
<protein>
    <recommendedName>
        <fullName evidence="3 12">Pectinesterase</fullName>
        <ecNumber evidence="3 12">3.1.1.11</ecNumber>
    </recommendedName>
</protein>
<feature type="signal peptide" evidence="12">
    <location>
        <begin position="1"/>
        <end position="29"/>
    </location>
</feature>
<sequence>MWLRQRRGLCRLLFWTILLVEIINHLVYSSNGVYVHNNTQKHDDHLRGTRVDAVVAKDGSGEFRTINGAVNAAPDYSNTRFVIYVKAGVYHENVVVGERKSNLTIIGDGMDATIVAGNLSYVEGYSLTSTATFAVFGKDFIAQDMGFHNTAGAARYQAVALVAAGDRGAFYRCKMVGYQDTLYARSNRQFFRDCAIYGTVDFIFGDSAAVFQNCTIRPRKPLPGQFNAITAQGRVDPSSKTGFSFQNCVVSPAENLAGVKTFLGRPWRNHSRVVFTNTYMHSFIDPNGWVPWSPRDRASPDTVYYAEFGNYGGGAATAGRVRWKGLHLGMSSEEVSMFSAESFIDGSSWIIPR</sequence>
<dbReference type="PROSITE" id="PS00503">
    <property type="entry name" value="PECTINESTERASE_2"/>
    <property type="match status" value="1"/>
</dbReference>
<evidence type="ECO:0000256" key="1">
    <source>
        <dbReference type="ARBA" id="ARBA00004191"/>
    </source>
</evidence>
<evidence type="ECO:0000259" key="13">
    <source>
        <dbReference type="Pfam" id="PF01095"/>
    </source>
</evidence>
<dbReference type="InterPro" id="IPR000070">
    <property type="entry name" value="Pectinesterase_cat"/>
</dbReference>
<evidence type="ECO:0000313" key="14">
    <source>
        <dbReference type="EMBL" id="CAH9077200.1"/>
    </source>
</evidence>
<dbReference type="GO" id="GO:0042545">
    <property type="term" value="P:cell wall modification"/>
    <property type="evidence" value="ECO:0007669"/>
    <property type="project" value="UniProtKB-UniRule"/>
</dbReference>
<gene>
    <name evidence="14" type="ORF">CEPIT_LOCUS6091</name>
</gene>
<comment type="catalytic activity">
    <reaction evidence="10 12">
        <text>[(1-&gt;4)-alpha-D-galacturonosyl methyl ester](n) + n H2O = [(1-&gt;4)-alpha-D-galacturonosyl](n) + n methanol + n H(+)</text>
        <dbReference type="Rhea" id="RHEA:22380"/>
        <dbReference type="Rhea" id="RHEA-COMP:14570"/>
        <dbReference type="Rhea" id="RHEA-COMP:14573"/>
        <dbReference type="ChEBI" id="CHEBI:15377"/>
        <dbReference type="ChEBI" id="CHEBI:15378"/>
        <dbReference type="ChEBI" id="CHEBI:17790"/>
        <dbReference type="ChEBI" id="CHEBI:140522"/>
        <dbReference type="ChEBI" id="CHEBI:140523"/>
        <dbReference type="EC" id="3.1.1.11"/>
    </reaction>
</comment>
<dbReference type="GO" id="GO:0045490">
    <property type="term" value="P:pectin catabolic process"/>
    <property type="evidence" value="ECO:0007669"/>
    <property type="project" value="UniProtKB-UniRule"/>
</dbReference>
<evidence type="ECO:0000256" key="9">
    <source>
        <dbReference type="ARBA" id="ARBA00023316"/>
    </source>
</evidence>
<feature type="non-terminal residue" evidence="14">
    <location>
        <position position="353"/>
    </location>
</feature>
<evidence type="ECO:0000256" key="2">
    <source>
        <dbReference type="ARBA" id="ARBA00005184"/>
    </source>
</evidence>
<dbReference type="Gene3D" id="2.160.20.10">
    <property type="entry name" value="Single-stranded right-handed beta-helix, Pectin lyase-like"/>
    <property type="match status" value="1"/>
</dbReference>
<comment type="pathway">
    <text evidence="2 12">Glycan metabolism; pectin degradation; 2-dehydro-3-deoxy-D-gluconate from pectin: step 1/5.</text>
</comment>
<keyword evidence="15" id="KW-1185">Reference proteome</keyword>
<dbReference type="Pfam" id="PF01095">
    <property type="entry name" value="Pectinesterase"/>
    <property type="match status" value="1"/>
</dbReference>
<keyword evidence="6 12" id="KW-0732">Signal</keyword>
<dbReference type="InterPro" id="IPR011050">
    <property type="entry name" value="Pectin_lyase_fold/virulence"/>
</dbReference>
<feature type="chain" id="PRO_5043099749" description="Pectinesterase" evidence="12">
    <location>
        <begin position="30"/>
        <end position="353"/>
    </location>
</feature>
<dbReference type="InterPro" id="IPR012334">
    <property type="entry name" value="Pectin_lyas_fold"/>
</dbReference>
<dbReference type="Proteomes" id="UP001152523">
    <property type="component" value="Unassembled WGS sequence"/>
</dbReference>
<keyword evidence="8 12" id="KW-0063">Aspartyl esterase</keyword>
<evidence type="ECO:0000256" key="8">
    <source>
        <dbReference type="ARBA" id="ARBA00023085"/>
    </source>
</evidence>
<organism evidence="14 15">
    <name type="scientific">Cuscuta epithymum</name>
    <dbReference type="NCBI Taxonomy" id="186058"/>
    <lineage>
        <taxon>Eukaryota</taxon>
        <taxon>Viridiplantae</taxon>
        <taxon>Streptophyta</taxon>
        <taxon>Embryophyta</taxon>
        <taxon>Tracheophyta</taxon>
        <taxon>Spermatophyta</taxon>
        <taxon>Magnoliopsida</taxon>
        <taxon>eudicotyledons</taxon>
        <taxon>Gunneridae</taxon>
        <taxon>Pentapetalae</taxon>
        <taxon>asterids</taxon>
        <taxon>lamiids</taxon>
        <taxon>Solanales</taxon>
        <taxon>Convolvulaceae</taxon>
        <taxon>Cuscuteae</taxon>
        <taxon>Cuscuta</taxon>
        <taxon>Cuscuta subgen. Cuscuta</taxon>
    </lineage>
</organism>